<dbReference type="Proteomes" id="UP001596432">
    <property type="component" value="Unassembled WGS sequence"/>
</dbReference>
<protein>
    <submittedName>
        <fullName evidence="6">D-2-hydroxyacid dehydrogenase</fullName>
        <ecNumber evidence="6">1.1.1.-</ecNumber>
    </submittedName>
</protein>
<dbReference type="PANTHER" id="PTHR43333:SF1">
    <property type="entry name" value="D-ISOMER SPECIFIC 2-HYDROXYACID DEHYDROGENASE NAD-BINDING DOMAIN-CONTAINING PROTEIN"/>
    <property type="match status" value="1"/>
</dbReference>
<evidence type="ECO:0000256" key="1">
    <source>
        <dbReference type="ARBA" id="ARBA00023002"/>
    </source>
</evidence>
<dbReference type="Gene3D" id="3.40.50.720">
    <property type="entry name" value="NAD(P)-binding Rossmann-like Domain"/>
    <property type="match status" value="2"/>
</dbReference>
<dbReference type="InterPro" id="IPR006140">
    <property type="entry name" value="D-isomer_DH_NAD-bd"/>
</dbReference>
<dbReference type="SUPFAM" id="SSF52283">
    <property type="entry name" value="Formate/glycerate dehydrogenase catalytic domain-like"/>
    <property type="match status" value="1"/>
</dbReference>
<dbReference type="InterPro" id="IPR029753">
    <property type="entry name" value="D-isomer_DH_CS"/>
</dbReference>
<keyword evidence="1 3" id="KW-0560">Oxidoreductase</keyword>
<dbReference type="CDD" id="cd05300">
    <property type="entry name" value="2-Hacid_dh_1"/>
    <property type="match status" value="1"/>
</dbReference>
<reference evidence="6 7" key="1">
    <citation type="journal article" date="2019" name="Int. J. Syst. Evol. Microbiol.">
        <title>The Global Catalogue of Microorganisms (GCM) 10K type strain sequencing project: providing services to taxonomists for standard genome sequencing and annotation.</title>
        <authorList>
            <consortium name="The Broad Institute Genomics Platform"/>
            <consortium name="The Broad Institute Genome Sequencing Center for Infectious Disease"/>
            <person name="Wu L."/>
            <person name="Ma J."/>
        </authorList>
    </citation>
    <scope>NUCLEOTIDE SEQUENCE [LARGE SCALE GENOMIC DNA]</scope>
    <source>
        <strain evidence="6 7">XZYJT29</strain>
    </source>
</reference>
<dbReference type="PROSITE" id="PS00671">
    <property type="entry name" value="D_2_HYDROXYACID_DH_3"/>
    <property type="match status" value="1"/>
</dbReference>
<gene>
    <name evidence="6" type="primary">ddh</name>
    <name evidence="6" type="ORF">ACFQMA_17320</name>
</gene>
<evidence type="ECO:0000313" key="6">
    <source>
        <dbReference type="EMBL" id="MFC7141586.1"/>
    </source>
</evidence>
<dbReference type="EMBL" id="JBHTAS010000001">
    <property type="protein sequence ID" value="MFC7141586.1"/>
    <property type="molecule type" value="Genomic_DNA"/>
</dbReference>
<dbReference type="PANTHER" id="PTHR43333">
    <property type="entry name" value="2-HACID_DH_C DOMAIN-CONTAINING PROTEIN"/>
    <property type="match status" value="1"/>
</dbReference>
<dbReference type="AlphaFoldDB" id="A0ABD5Y3Y5"/>
<dbReference type="SUPFAM" id="SSF51735">
    <property type="entry name" value="NAD(P)-binding Rossmann-fold domains"/>
    <property type="match status" value="1"/>
</dbReference>
<dbReference type="GeneID" id="78821902"/>
<dbReference type="NCBIfam" id="NF041369">
    <property type="entry name" value="Dhydh_Halo"/>
    <property type="match status" value="1"/>
</dbReference>
<dbReference type="RefSeq" id="WP_274322667.1">
    <property type="nucleotide sequence ID" value="NZ_CP118158.1"/>
</dbReference>
<evidence type="ECO:0000256" key="2">
    <source>
        <dbReference type="ARBA" id="ARBA00023027"/>
    </source>
</evidence>
<evidence type="ECO:0000259" key="5">
    <source>
        <dbReference type="Pfam" id="PF02826"/>
    </source>
</evidence>
<organism evidence="6 7">
    <name type="scientific">Halosimplex aquaticum</name>
    <dbReference type="NCBI Taxonomy" id="3026162"/>
    <lineage>
        <taxon>Archaea</taxon>
        <taxon>Methanobacteriati</taxon>
        <taxon>Methanobacteriota</taxon>
        <taxon>Stenosarchaea group</taxon>
        <taxon>Halobacteria</taxon>
        <taxon>Halobacteriales</taxon>
        <taxon>Haloarculaceae</taxon>
        <taxon>Halosimplex</taxon>
    </lineage>
</organism>
<dbReference type="GO" id="GO:0016491">
    <property type="term" value="F:oxidoreductase activity"/>
    <property type="evidence" value="ECO:0007669"/>
    <property type="project" value="UniProtKB-KW"/>
</dbReference>
<dbReference type="InterPro" id="IPR036291">
    <property type="entry name" value="NAD(P)-bd_dom_sf"/>
</dbReference>
<sequence>MRIDRIGIDESVAAVFPPEPLAQRLAAAAVDATIVDGSPESLADCQAVVTLEHRESFLDLEWVHSIQAGVDRFPHDRFREEGVVLTNSTGVHGDAVGETVAGFVLALARRIHEHVAHQTDREWSRPGWDDGWTVAGEQACVVGLGGLGRGIVDRLTGLGMDVVGVRRSPLPEPGVDQVYTVDGLREAVADARFVVLAVPLTDATRELIGAEELAAMRQDAYLINVARGGVVDQLALVEALRDGEIAGGALDVFETEPLPEDSPLWAMDDVIVSPHCAAYTRDYYRHVAAILEESVRRIADGEDPVNRVL</sequence>
<accession>A0ABD5Y3Y5</accession>
<evidence type="ECO:0000313" key="7">
    <source>
        <dbReference type="Proteomes" id="UP001596432"/>
    </source>
</evidence>
<evidence type="ECO:0000259" key="4">
    <source>
        <dbReference type="Pfam" id="PF00389"/>
    </source>
</evidence>
<dbReference type="Pfam" id="PF02826">
    <property type="entry name" value="2-Hacid_dh_C"/>
    <property type="match status" value="1"/>
</dbReference>
<name>A0ABD5Y3Y5_9EURY</name>
<feature type="domain" description="D-isomer specific 2-hydroxyacid dehydrogenase NAD-binding" evidence="5">
    <location>
        <begin position="102"/>
        <end position="277"/>
    </location>
</feature>
<proteinExistence type="inferred from homology"/>
<dbReference type="InterPro" id="IPR054891">
    <property type="entry name" value="Dhydh_Halo"/>
</dbReference>
<dbReference type="InterPro" id="IPR006139">
    <property type="entry name" value="D-isomer_2_OHA_DH_cat_dom"/>
</dbReference>
<comment type="similarity">
    <text evidence="3">Belongs to the D-isomer specific 2-hydroxyacid dehydrogenase family.</text>
</comment>
<comment type="caution">
    <text evidence="6">The sequence shown here is derived from an EMBL/GenBank/DDBJ whole genome shotgun (WGS) entry which is preliminary data.</text>
</comment>
<dbReference type="Pfam" id="PF00389">
    <property type="entry name" value="2-Hacid_dh"/>
    <property type="match status" value="1"/>
</dbReference>
<keyword evidence="7" id="KW-1185">Reference proteome</keyword>
<evidence type="ECO:0000256" key="3">
    <source>
        <dbReference type="RuleBase" id="RU003719"/>
    </source>
</evidence>
<keyword evidence="2" id="KW-0520">NAD</keyword>
<dbReference type="EC" id="1.1.1.-" evidence="6"/>
<feature type="domain" description="D-isomer specific 2-hydroxyacid dehydrogenase catalytic" evidence="4">
    <location>
        <begin position="49"/>
        <end position="308"/>
    </location>
</feature>